<organism evidence="3 4">
    <name type="scientific">Zostera marina</name>
    <name type="common">Eelgrass</name>
    <dbReference type="NCBI Taxonomy" id="29655"/>
    <lineage>
        <taxon>Eukaryota</taxon>
        <taxon>Viridiplantae</taxon>
        <taxon>Streptophyta</taxon>
        <taxon>Embryophyta</taxon>
        <taxon>Tracheophyta</taxon>
        <taxon>Spermatophyta</taxon>
        <taxon>Magnoliopsida</taxon>
        <taxon>Liliopsida</taxon>
        <taxon>Zosteraceae</taxon>
        <taxon>Zostera</taxon>
    </lineage>
</organism>
<dbReference type="InterPro" id="IPR045036">
    <property type="entry name" value="Spartin-like"/>
</dbReference>
<evidence type="ECO:0000256" key="1">
    <source>
        <dbReference type="SAM" id="MobiDB-lite"/>
    </source>
</evidence>
<dbReference type="OMA" id="IPSCKVH"/>
<dbReference type="InterPro" id="IPR009686">
    <property type="entry name" value="Senescence/spartin_C"/>
</dbReference>
<dbReference type="PANTHER" id="PTHR21068:SF36">
    <property type="entry name" value="SENESCENCE_DEHYDRATION-ASSOCIATED PROTEIN-LIKE PROTEIN"/>
    <property type="match status" value="1"/>
</dbReference>
<evidence type="ECO:0000313" key="3">
    <source>
        <dbReference type="EMBL" id="KMZ59880.1"/>
    </source>
</evidence>
<proteinExistence type="predicted"/>
<feature type="compositionally biased region" description="Low complexity" evidence="1">
    <location>
        <begin position="1"/>
        <end position="14"/>
    </location>
</feature>
<feature type="region of interest" description="Disordered" evidence="1">
    <location>
        <begin position="1"/>
        <end position="24"/>
    </location>
</feature>
<evidence type="ECO:0000259" key="2">
    <source>
        <dbReference type="Pfam" id="PF06911"/>
    </source>
</evidence>
<reference evidence="4" key="1">
    <citation type="journal article" date="2016" name="Nature">
        <title>The genome of the seagrass Zostera marina reveals angiosperm adaptation to the sea.</title>
        <authorList>
            <person name="Olsen J.L."/>
            <person name="Rouze P."/>
            <person name="Verhelst B."/>
            <person name="Lin Y.-C."/>
            <person name="Bayer T."/>
            <person name="Collen J."/>
            <person name="Dattolo E."/>
            <person name="De Paoli E."/>
            <person name="Dittami S."/>
            <person name="Maumus F."/>
            <person name="Michel G."/>
            <person name="Kersting A."/>
            <person name="Lauritano C."/>
            <person name="Lohaus R."/>
            <person name="Toepel M."/>
            <person name="Tonon T."/>
            <person name="Vanneste K."/>
            <person name="Amirebrahimi M."/>
            <person name="Brakel J."/>
            <person name="Bostroem C."/>
            <person name="Chovatia M."/>
            <person name="Grimwood J."/>
            <person name="Jenkins J.W."/>
            <person name="Jueterbock A."/>
            <person name="Mraz A."/>
            <person name="Stam W.T."/>
            <person name="Tice H."/>
            <person name="Bornberg-Bauer E."/>
            <person name="Green P.J."/>
            <person name="Pearson G.A."/>
            <person name="Procaccini G."/>
            <person name="Duarte C.M."/>
            <person name="Schmutz J."/>
            <person name="Reusch T.B.H."/>
            <person name="Van de Peer Y."/>
        </authorList>
    </citation>
    <scope>NUCLEOTIDE SEQUENCE [LARGE SCALE GENOMIC DNA]</scope>
    <source>
        <strain evidence="4">cv. Finnish</strain>
    </source>
</reference>
<keyword evidence="4" id="KW-1185">Reference proteome</keyword>
<dbReference type="AlphaFoldDB" id="A0A0K9NV66"/>
<feature type="domain" description="Senescence" evidence="2">
    <location>
        <begin position="172"/>
        <end position="348"/>
    </location>
</feature>
<gene>
    <name evidence="3" type="ORF">ZOSMA_643G00020</name>
</gene>
<dbReference type="EMBL" id="LFYR01001704">
    <property type="protein sequence ID" value="KMZ59880.1"/>
    <property type="molecule type" value="Genomic_DNA"/>
</dbReference>
<evidence type="ECO:0000313" key="4">
    <source>
        <dbReference type="Proteomes" id="UP000036987"/>
    </source>
</evidence>
<accession>A0A0K9NV66</accession>
<dbReference type="OrthoDB" id="1719420at2759"/>
<comment type="caution">
    <text evidence="3">The sequence shown here is derived from an EMBL/GenBank/DDBJ whole genome shotgun (WGS) entry which is preliminary data.</text>
</comment>
<dbReference type="Pfam" id="PF06911">
    <property type="entry name" value="Senescence"/>
    <property type="match status" value="1"/>
</dbReference>
<dbReference type="GO" id="GO:0005886">
    <property type="term" value="C:plasma membrane"/>
    <property type="evidence" value="ECO:0000318"/>
    <property type="project" value="GO_Central"/>
</dbReference>
<protein>
    <submittedName>
        <fullName evidence="3">Senescence/dehydration-associated protein-related</fullName>
    </submittedName>
</protein>
<name>A0A0K9NV66_ZOSMR</name>
<dbReference type="Proteomes" id="UP000036987">
    <property type="component" value="Unassembled WGS sequence"/>
</dbReference>
<sequence>MGCCRPSSRSTSSPLKPPVPTTAVATTRKEETILKIPGVSVHLLLEEPEQYVKLDEGDLSILRVIDEDLVLATIIKVGTDVQWPLTRDEPVVKVDELSYIFSLPDKDGGSFLNYGVSIHHSVHDDGCLDKFLKENSCFSIATAIDRSKPKNTGDWAKYVTRIGDYNKVLQKAVDGGTGQVVKGIFACSDVYSNQLMKGAKLIQPKSDVGRDNSVTKNYKDGKNGNILNKSLKRVRQFSGMTEKMSKSLLNGVIVVTDIASASVAKSKTGKAILGSFPMNVVVTSLDVVNKLLDAIEAAERRTIASTGSTMAEVASKRFGENAGQATEDVFATTGHIVGTTWNIFKIRKALKPPSSSSVLKKAVGM</sequence>
<dbReference type="PANTHER" id="PTHR21068">
    <property type="entry name" value="SPARTIN"/>
    <property type="match status" value="1"/>
</dbReference>